<evidence type="ECO:0000313" key="2">
    <source>
        <dbReference type="EMBL" id="CUP56824.1"/>
    </source>
</evidence>
<feature type="domain" description="DUF4595" evidence="1">
    <location>
        <begin position="61"/>
        <end position="267"/>
    </location>
</feature>
<dbReference type="InterPro" id="IPR027931">
    <property type="entry name" value="DUF4595"/>
</dbReference>
<dbReference type="EMBL" id="CP103141">
    <property type="protein sequence ID" value="UVQ72372.1"/>
    <property type="molecule type" value="Genomic_DNA"/>
</dbReference>
<dbReference type="GeneID" id="69589782"/>
<name>A0A174P7D5_9BACE</name>
<organism evidence="2 5">
    <name type="scientific">Bacteroides faecis</name>
    <dbReference type="NCBI Taxonomy" id="674529"/>
    <lineage>
        <taxon>Bacteria</taxon>
        <taxon>Pseudomonadati</taxon>
        <taxon>Bacteroidota</taxon>
        <taxon>Bacteroidia</taxon>
        <taxon>Bacteroidales</taxon>
        <taxon>Bacteroidaceae</taxon>
        <taxon>Bacteroides</taxon>
    </lineage>
</organism>
<sequence length="293" mass="33367">MRKILLLVCMMTVIFGCSDDEEKAWTEIEIPTPAMSRMLLTEFCKSDGIGVSDVTKREEFSYQENWLTDYIYSQEVSIADLTETITNPIAVRYENNRGSVTLTDETGIQRKYTLNEQGYATQCEYTSFGQKREYTFSYTDGYLTLVKETLPKEGSSEAATTQTLSLKYEQGDLVSATCPSLTNESFTGYGELQTHYEPGKDINYYRLPCPVLADTYPLSFHREAMFAGILGKPTQHLTVASYPDQTDDTYTERTEYSYSFDKKNKPTGLHIQTKYGNGKSMNYINRTINISIE</sequence>
<evidence type="ECO:0000313" key="4">
    <source>
        <dbReference type="EMBL" id="UVQ72372.1"/>
    </source>
</evidence>
<dbReference type="Pfam" id="PF15283">
    <property type="entry name" value="DUF4595"/>
    <property type="match status" value="1"/>
</dbReference>
<evidence type="ECO:0000313" key="5">
    <source>
        <dbReference type="Proteomes" id="UP000095606"/>
    </source>
</evidence>
<dbReference type="EMBL" id="JANUTS010000001">
    <property type="protein sequence ID" value="MCS2792740.1"/>
    <property type="molecule type" value="Genomic_DNA"/>
</dbReference>
<evidence type="ECO:0000259" key="1">
    <source>
        <dbReference type="Pfam" id="PF15283"/>
    </source>
</evidence>
<gene>
    <name evidence="2" type="ORF">ERS852461_02883</name>
    <name evidence="3" type="ORF">NXW97_12110</name>
    <name evidence="4" type="ORF">NXY30_14945</name>
</gene>
<keyword evidence="6" id="KW-1185">Reference proteome</keyword>
<dbReference type="EMBL" id="CZAE01000013">
    <property type="protein sequence ID" value="CUP56824.1"/>
    <property type="molecule type" value="Genomic_DNA"/>
</dbReference>
<protein>
    <submittedName>
        <fullName evidence="3">DUF4595 domain-containing protein</fullName>
    </submittedName>
</protein>
<reference evidence="2 5" key="1">
    <citation type="submission" date="2015-09" db="EMBL/GenBank/DDBJ databases">
        <authorList>
            <consortium name="Pathogen Informatics"/>
        </authorList>
    </citation>
    <scope>NUCLEOTIDE SEQUENCE [LARGE SCALE GENOMIC DNA]</scope>
    <source>
        <strain evidence="2 5">2789STDY5834846</strain>
    </source>
</reference>
<proteinExistence type="predicted"/>
<evidence type="ECO:0000313" key="3">
    <source>
        <dbReference type="EMBL" id="MCS2792740.1"/>
    </source>
</evidence>
<dbReference type="Gene3D" id="2.40.160.190">
    <property type="match status" value="1"/>
</dbReference>
<dbReference type="CDD" id="cd12871">
    <property type="entry name" value="Bacuni_01323_like"/>
    <property type="match status" value="1"/>
</dbReference>
<dbReference type="Proteomes" id="UP001060104">
    <property type="component" value="Chromosome"/>
</dbReference>
<dbReference type="Proteomes" id="UP001204548">
    <property type="component" value="Unassembled WGS sequence"/>
</dbReference>
<dbReference type="Proteomes" id="UP000095606">
    <property type="component" value="Unassembled WGS sequence"/>
</dbReference>
<dbReference type="AlphaFoldDB" id="A0A174P7D5"/>
<accession>A0A3E5G373</accession>
<reference evidence="3" key="2">
    <citation type="submission" date="2022-08" db="EMBL/GenBank/DDBJ databases">
        <title>Genome Sequencing of Bacteroides fragilis Group Isolates with Nanopore Technology.</title>
        <authorList>
            <person name="Tisza M.J."/>
            <person name="Smith D."/>
            <person name="Dekker J.P."/>
        </authorList>
    </citation>
    <scope>NUCLEOTIDE SEQUENCE</scope>
    <source>
        <strain evidence="3">BFG-351</strain>
        <strain evidence="4">BFG-527</strain>
    </source>
</reference>
<accession>A0A174P7D5</accession>
<dbReference type="PROSITE" id="PS51257">
    <property type="entry name" value="PROKAR_LIPOPROTEIN"/>
    <property type="match status" value="1"/>
</dbReference>
<evidence type="ECO:0000313" key="6">
    <source>
        <dbReference type="Proteomes" id="UP001060104"/>
    </source>
</evidence>
<dbReference type="RefSeq" id="WP_029425465.1">
    <property type="nucleotide sequence ID" value="NZ_CABMFH010000035.1"/>
</dbReference>